<evidence type="ECO:0000256" key="6">
    <source>
        <dbReference type="ARBA" id="ARBA00022884"/>
    </source>
</evidence>
<dbReference type="AlphaFoldDB" id="A0A5C3R791"/>
<dbReference type="InterPro" id="IPR022745">
    <property type="entry name" value="eIF4G1_eIF4E-bd"/>
</dbReference>
<evidence type="ECO:0000256" key="7">
    <source>
        <dbReference type="ARBA" id="ARBA00022917"/>
    </source>
</evidence>
<dbReference type="SUPFAM" id="SSF48371">
    <property type="entry name" value="ARM repeat"/>
    <property type="match status" value="3"/>
</dbReference>
<evidence type="ECO:0000256" key="3">
    <source>
        <dbReference type="ARBA" id="ARBA00022490"/>
    </source>
</evidence>
<dbReference type="GO" id="GO:0010494">
    <property type="term" value="C:cytoplasmic stress granule"/>
    <property type="evidence" value="ECO:0007669"/>
    <property type="project" value="UniProtKB-ARBA"/>
</dbReference>
<evidence type="ECO:0000256" key="2">
    <source>
        <dbReference type="ARBA" id="ARBA00005775"/>
    </source>
</evidence>
<dbReference type="GO" id="GO:0016281">
    <property type="term" value="C:eukaryotic translation initiation factor 4F complex"/>
    <property type="evidence" value="ECO:0007669"/>
    <property type="project" value="TreeGrafter"/>
</dbReference>
<keyword evidence="3" id="KW-0963">Cytoplasm</keyword>
<dbReference type="GO" id="GO:0003743">
    <property type="term" value="F:translation initiation factor activity"/>
    <property type="evidence" value="ECO:0007669"/>
    <property type="project" value="UniProtKB-KW"/>
</dbReference>
<dbReference type="InterPro" id="IPR016024">
    <property type="entry name" value="ARM-type_fold"/>
</dbReference>
<dbReference type="InterPro" id="IPR036211">
    <property type="entry name" value="eIF4G_eIF4E-bd_sf"/>
</dbReference>
<dbReference type="InterPro" id="IPR003890">
    <property type="entry name" value="MIF4G-like_typ-3"/>
</dbReference>
<dbReference type="OrthoDB" id="514777at2759"/>
<organism evidence="10 11">
    <name type="scientific">Pterulicium gracile</name>
    <dbReference type="NCBI Taxonomy" id="1884261"/>
    <lineage>
        <taxon>Eukaryota</taxon>
        <taxon>Fungi</taxon>
        <taxon>Dikarya</taxon>
        <taxon>Basidiomycota</taxon>
        <taxon>Agaricomycotina</taxon>
        <taxon>Agaricomycetes</taxon>
        <taxon>Agaricomycetidae</taxon>
        <taxon>Agaricales</taxon>
        <taxon>Pleurotineae</taxon>
        <taxon>Pterulaceae</taxon>
        <taxon>Pterulicium</taxon>
    </lineage>
</organism>
<evidence type="ECO:0000256" key="5">
    <source>
        <dbReference type="ARBA" id="ARBA00022553"/>
    </source>
</evidence>
<dbReference type="Pfam" id="PF02854">
    <property type="entry name" value="MIF4G"/>
    <property type="match status" value="2"/>
</dbReference>
<feature type="region of interest" description="Disordered" evidence="8">
    <location>
        <begin position="758"/>
        <end position="824"/>
    </location>
</feature>
<dbReference type="GO" id="GO:0003729">
    <property type="term" value="F:mRNA binding"/>
    <property type="evidence" value="ECO:0007669"/>
    <property type="project" value="TreeGrafter"/>
</dbReference>
<dbReference type="Gene3D" id="1.20.970.30">
    <property type="entry name" value="eIF4G, eIF4E-binding domain"/>
    <property type="match status" value="1"/>
</dbReference>
<evidence type="ECO:0000256" key="1">
    <source>
        <dbReference type="ARBA" id="ARBA00004496"/>
    </source>
</evidence>
<evidence type="ECO:0000313" key="10">
    <source>
        <dbReference type="EMBL" id="TFL07174.1"/>
    </source>
</evidence>
<dbReference type="Gene3D" id="1.25.40.180">
    <property type="match status" value="3"/>
</dbReference>
<keyword evidence="11" id="KW-1185">Reference proteome</keyword>
<dbReference type="STRING" id="1884261.A0A5C3R791"/>
<proteinExistence type="inferred from homology"/>
<feature type="domain" description="MIF4G" evidence="9">
    <location>
        <begin position="389"/>
        <end position="636"/>
    </location>
</feature>
<feature type="region of interest" description="Disordered" evidence="8">
    <location>
        <begin position="660"/>
        <end position="722"/>
    </location>
</feature>
<feature type="compositionally biased region" description="Low complexity" evidence="8">
    <location>
        <begin position="758"/>
        <end position="768"/>
    </location>
</feature>
<evidence type="ECO:0000256" key="8">
    <source>
        <dbReference type="SAM" id="MobiDB-lite"/>
    </source>
</evidence>
<keyword evidence="5" id="KW-0597">Phosphoprotein</keyword>
<feature type="domain" description="MIF4G" evidence="9">
    <location>
        <begin position="31"/>
        <end position="248"/>
    </location>
</feature>
<evidence type="ECO:0000256" key="4">
    <source>
        <dbReference type="ARBA" id="ARBA00022540"/>
    </source>
</evidence>
<feature type="region of interest" description="Disordered" evidence="8">
    <location>
        <begin position="883"/>
        <end position="909"/>
    </location>
</feature>
<accession>A0A5C3R791</accession>
<keyword evidence="6" id="KW-0694">RNA-binding</keyword>
<dbReference type="Proteomes" id="UP000305067">
    <property type="component" value="Unassembled WGS sequence"/>
</dbReference>
<keyword evidence="4" id="KW-0396">Initiation factor</keyword>
<dbReference type="PANTHER" id="PTHR23253">
    <property type="entry name" value="EUKARYOTIC TRANSLATION INITIATION FACTOR 4 GAMMA"/>
    <property type="match status" value="1"/>
</dbReference>
<feature type="compositionally biased region" description="Polar residues" evidence="8">
    <location>
        <begin position="369"/>
        <end position="382"/>
    </location>
</feature>
<comment type="subcellular location">
    <subcellularLocation>
        <location evidence="1">Cytoplasm</location>
    </subcellularLocation>
</comment>
<feature type="region of interest" description="Disordered" evidence="8">
    <location>
        <begin position="360"/>
        <end position="382"/>
    </location>
</feature>
<evidence type="ECO:0000313" key="11">
    <source>
        <dbReference type="Proteomes" id="UP000305067"/>
    </source>
</evidence>
<keyword evidence="7" id="KW-0648">Protein biosynthesis</keyword>
<dbReference type="SUPFAM" id="SSF101489">
    <property type="entry name" value="Eukaryotic initiation factor 4f subunit eIF4g, eIF4e-binding domain"/>
    <property type="match status" value="1"/>
</dbReference>
<dbReference type="SMART" id="SM00543">
    <property type="entry name" value="MIF4G"/>
    <property type="match status" value="2"/>
</dbReference>
<protein>
    <submittedName>
        <fullName evidence="10">Armadillo-type protein</fullName>
    </submittedName>
</protein>
<comment type="similarity">
    <text evidence="2">Belongs to the eukaryotic initiation factor 4G family.</text>
</comment>
<dbReference type="PANTHER" id="PTHR23253:SF9">
    <property type="entry name" value="EUKARYOTIC TRANSLATION INITIATION FACTOR 4 GAMMA 2"/>
    <property type="match status" value="1"/>
</dbReference>
<gene>
    <name evidence="10" type="ORF">BDV98DRAFT_557391</name>
</gene>
<evidence type="ECO:0000259" key="9">
    <source>
        <dbReference type="SMART" id="SM00543"/>
    </source>
</evidence>
<dbReference type="Pfam" id="PF12152">
    <property type="entry name" value="eIF_4G1"/>
    <property type="match status" value="1"/>
</dbReference>
<dbReference type="EMBL" id="ML178814">
    <property type="protein sequence ID" value="TFL07174.1"/>
    <property type="molecule type" value="Genomic_DNA"/>
</dbReference>
<sequence length="1034" mass="113996">MRELLYCVLRSSTKHAVPPINMPFLSQYYTERLQVSLLNELTMENFYVISGRIIVGANESISENNARSLLQVIQLVIEEATKEDGAKSEVCAHLCRRMMERVHAEVKADGVETTDGKSLAGGKLFKKFLVDHCRDDFERVFAERCATQSGLGLVKFIGGLFKMKILTERFVHDCVQKLLHSMMNPGEEEVEFLCSLLTIVGGMLDSNRKARVHMDIYFGRVEELSRASDASPQMRSMLLDLISSRQEWIEGIPISQRASPSPQTPCHAEHTPSKELRVGGIDEQHITALSSSAVLTAAMIEDMGSIRYPNGISSPKIELDVHARPGKYRYDQEFLLQFQPICKTMEHTIPAWFMGCTGPDSGGKRPGRSIQSTDTGKATSNINPYEDAERKIKSRLNKLTMEKFDSVSDQIIAWASKSEGEQDGHTLIQVIRLPASSEMYARLCWKMMERTSAEVKDDGLRAQGGGPLAGGDLFRKYLLDRSQEDFERGWAARDAAAVAASSMATTDSAIRSKTYEMDEEIPPYSDEYYALVKAKRRSLGLVRFMEELFKLQMLTERIMHECVQKLVRNVENPEEEEIESLCKLLGTVGGILDANQKARTHMDVYFTRIKELAKASNVSSRMQFMLQDVVELRTNGWVTRNQVVAPATIAQVHEAAAKEKAAQEKENYQRTLGMSRGGSKRGQDRVQEDPAPVRSPPKAGDLSKFGTIGASKGSPITNFGPSSVFNKNGLHFKRESIDRPSASSNMFSMLQASENAADAASAPSSGSAGPVPQYLGWENSRGGFGRGFARGSTRGRGRGVAGRDGRTPQRGLAATRPPPKAGDLSNFGIIGPIEGSQTTNFGPSSVFNKNKINAKCEPTSPNISSGPAEPAPQRKKLILQSRTKGTADGEAAPSRVPPPSEVETPAEIPEADAKRKLDGDLKESKSIRSLDEGEEYFRSLPAAHHALLVDKFVSWALVVDLFARAASKTLCASSAFEAGFATVAEFIGDIAIDAPKALDYFATIVKASEMREEQRSRIVENSLDYEEQFRTLLL</sequence>
<name>A0A5C3R791_9AGAR</name>
<reference evidence="10 11" key="1">
    <citation type="journal article" date="2019" name="Nat. Ecol. Evol.">
        <title>Megaphylogeny resolves global patterns of mushroom evolution.</title>
        <authorList>
            <person name="Varga T."/>
            <person name="Krizsan K."/>
            <person name="Foldi C."/>
            <person name="Dima B."/>
            <person name="Sanchez-Garcia M."/>
            <person name="Sanchez-Ramirez S."/>
            <person name="Szollosi G.J."/>
            <person name="Szarkandi J.G."/>
            <person name="Papp V."/>
            <person name="Albert L."/>
            <person name="Andreopoulos W."/>
            <person name="Angelini C."/>
            <person name="Antonin V."/>
            <person name="Barry K.W."/>
            <person name="Bougher N.L."/>
            <person name="Buchanan P."/>
            <person name="Buyck B."/>
            <person name="Bense V."/>
            <person name="Catcheside P."/>
            <person name="Chovatia M."/>
            <person name="Cooper J."/>
            <person name="Damon W."/>
            <person name="Desjardin D."/>
            <person name="Finy P."/>
            <person name="Geml J."/>
            <person name="Haridas S."/>
            <person name="Hughes K."/>
            <person name="Justo A."/>
            <person name="Karasinski D."/>
            <person name="Kautmanova I."/>
            <person name="Kiss B."/>
            <person name="Kocsube S."/>
            <person name="Kotiranta H."/>
            <person name="LaButti K.M."/>
            <person name="Lechner B.E."/>
            <person name="Liimatainen K."/>
            <person name="Lipzen A."/>
            <person name="Lukacs Z."/>
            <person name="Mihaltcheva S."/>
            <person name="Morgado L.N."/>
            <person name="Niskanen T."/>
            <person name="Noordeloos M.E."/>
            <person name="Ohm R.A."/>
            <person name="Ortiz-Santana B."/>
            <person name="Ovrebo C."/>
            <person name="Racz N."/>
            <person name="Riley R."/>
            <person name="Savchenko A."/>
            <person name="Shiryaev A."/>
            <person name="Soop K."/>
            <person name="Spirin V."/>
            <person name="Szebenyi C."/>
            <person name="Tomsovsky M."/>
            <person name="Tulloss R.E."/>
            <person name="Uehling J."/>
            <person name="Grigoriev I.V."/>
            <person name="Vagvolgyi C."/>
            <person name="Papp T."/>
            <person name="Martin F.M."/>
            <person name="Miettinen O."/>
            <person name="Hibbett D.S."/>
            <person name="Nagy L.G."/>
        </authorList>
    </citation>
    <scope>NUCLEOTIDE SEQUENCE [LARGE SCALE GENOMIC DNA]</scope>
    <source>
        <strain evidence="10 11">CBS 309.79</strain>
    </source>
</reference>
<dbReference type="FunFam" id="1.25.40.180:FF:000020">
    <property type="entry name" value="Eukaryotic translation initiation factor subunit"/>
    <property type="match status" value="1"/>
</dbReference>